<dbReference type="GO" id="GO:0005829">
    <property type="term" value="C:cytosol"/>
    <property type="evidence" value="ECO:0007669"/>
    <property type="project" value="TreeGrafter"/>
</dbReference>
<evidence type="ECO:0000259" key="3">
    <source>
        <dbReference type="Pfam" id="PF00296"/>
    </source>
</evidence>
<comment type="caution">
    <text evidence="4">The sequence shown here is derived from an EMBL/GenBank/DDBJ whole genome shotgun (WGS) entry which is preliminary data.</text>
</comment>
<evidence type="ECO:0000313" key="5">
    <source>
        <dbReference type="Proteomes" id="UP000280073"/>
    </source>
</evidence>
<dbReference type="InterPro" id="IPR036661">
    <property type="entry name" value="Luciferase-like_sf"/>
</dbReference>
<reference evidence="4 5" key="1">
    <citation type="submission" date="2018-10" db="EMBL/GenBank/DDBJ databases">
        <title>GWAS and RNA-Seq identify cryptic mechanisms of antimicrobial resistance in Acinetobacter baumannii.</title>
        <authorList>
            <person name="Sahl J.W."/>
        </authorList>
    </citation>
    <scope>NUCLEOTIDE SEQUENCE [LARGE SCALE GENOMIC DNA]</scope>
    <source>
        <strain evidence="4 5">TG28175</strain>
    </source>
</reference>
<keyword evidence="2" id="KW-0503">Monooxygenase</keyword>
<dbReference type="InterPro" id="IPR050766">
    <property type="entry name" value="Bact_Lucif_Oxidored"/>
</dbReference>
<keyword evidence="1" id="KW-0560">Oxidoreductase</keyword>
<feature type="domain" description="Luciferase-like" evidence="3">
    <location>
        <begin position="1"/>
        <end position="109"/>
    </location>
</feature>
<name>A0A3R9TDX2_ACIBA</name>
<dbReference type="PANTHER" id="PTHR30137:SF8">
    <property type="entry name" value="BLR5498 PROTEIN"/>
    <property type="match status" value="1"/>
</dbReference>
<feature type="non-terminal residue" evidence="4">
    <location>
        <position position="109"/>
    </location>
</feature>
<gene>
    <name evidence="4" type="ORF">EA686_29100</name>
</gene>
<dbReference type="GO" id="GO:0016705">
    <property type="term" value="F:oxidoreductase activity, acting on paired donors, with incorporation or reduction of molecular oxygen"/>
    <property type="evidence" value="ECO:0007669"/>
    <property type="project" value="InterPro"/>
</dbReference>
<dbReference type="AlphaFoldDB" id="A0A3R9TDX2"/>
<proteinExistence type="predicted"/>
<dbReference type="Pfam" id="PF00296">
    <property type="entry name" value="Bac_luciferase"/>
    <property type="match status" value="1"/>
</dbReference>
<evidence type="ECO:0000313" key="4">
    <source>
        <dbReference type="EMBL" id="RSR13833.1"/>
    </source>
</evidence>
<sequence>MRFSLFVHMERVSDQQTQKQLYDEMIELCQIADRGGMHAVWTGEHHAMNFTIAPNPFLNLVDLANKTKNVRLGTGTVVAPFWHPIKLAGEAAMTDIITNGRLDIGIARG</sequence>
<accession>A0A3R9TDX2</accession>
<organism evidence="4 5">
    <name type="scientific">Acinetobacter baumannii</name>
    <dbReference type="NCBI Taxonomy" id="470"/>
    <lineage>
        <taxon>Bacteria</taxon>
        <taxon>Pseudomonadati</taxon>
        <taxon>Pseudomonadota</taxon>
        <taxon>Gammaproteobacteria</taxon>
        <taxon>Moraxellales</taxon>
        <taxon>Moraxellaceae</taxon>
        <taxon>Acinetobacter</taxon>
        <taxon>Acinetobacter calcoaceticus/baumannii complex</taxon>
    </lineage>
</organism>
<protein>
    <submittedName>
        <fullName evidence="4">LLM class flavin-dependent oxidoreductase</fullName>
    </submittedName>
</protein>
<evidence type="ECO:0000256" key="2">
    <source>
        <dbReference type="ARBA" id="ARBA00023033"/>
    </source>
</evidence>
<dbReference type="PANTHER" id="PTHR30137">
    <property type="entry name" value="LUCIFERASE-LIKE MONOOXYGENASE"/>
    <property type="match status" value="1"/>
</dbReference>
<dbReference type="Gene3D" id="3.20.20.30">
    <property type="entry name" value="Luciferase-like domain"/>
    <property type="match status" value="1"/>
</dbReference>
<dbReference type="EMBL" id="RFDI01002618">
    <property type="protein sequence ID" value="RSR13833.1"/>
    <property type="molecule type" value="Genomic_DNA"/>
</dbReference>
<dbReference type="SUPFAM" id="SSF51679">
    <property type="entry name" value="Bacterial luciferase-like"/>
    <property type="match status" value="1"/>
</dbReference>
<dbReference type="GO" id="GO:0004497">
    <property type="term" value="F:monooxygenase activity"/>
    <property type="evidence" value="ECO:0007669"/>
    <property type="project" value="UniProtKB-KW"/>
</dbReference>
<evidence type="ECO:0000256" key="1">
    <source>
        <dbReference type="ARBA" id="ARBA00023002"/>
    </source>
</evidence>
<dbReference type="InterPro" id="IPR011251">
    <property type="entry name" value="Luciferase-like_dom"/>
</dbReference>
<dbReference type="Proteomes" id="UP000280073">
    <property type="component" value="Unassembled WGS sequence"/>
</dbReference>